<proteinExistence type="predicted"/>
<dbReference type="Gene3D" id="3.10.450.50">
    <property type="match status" value="1"/>
</dbReference>
<dbReference type="InterPro" id="IPR037401">
    <property type="entry name" value="SnoaL-like"/>
</dbReference>
<dbReference type="InterPro" id="IPR032710">
    <property type="entry name" value="NTF2-like_dom_sf"/>
</dbReference>
<dbReference type="RefSeq" id="WP_197937806.1">
    <property type="nucleotide sequence ID" value="NZ_AP022870.1"/>
</dbReference>
<evidence type="ECO:0000313" key="3">
    <source>
        <dbReference type="Proteomes" id="UP000502508"/>
    </source>
</evidence>
<dbReference type="Pfam" id="PF12680">
    <property type="entry name" value="SnoaL_2"/>
    <property type="match status" value="1"/>
</dbReference>
<evidence type="ECO:0000259" key="1">
    <source>
        <dbReference type="Pfam" id="PF12680"/>
    </source>
</evidence>
<reference evidence="2 3" key="2">
    <citation type="submission" date="2020-03" db="EMBL/GenBank/DDBJ databases">
        <authorList>
            <person name="Ichikawa N."/>
            <person name="Kimura A."/>
            <person name="Kitahashi Y."/>
            <person name="Uohara A."/>
        </authorList>
    </citation>
    <scope>NUCLEOTIDE SEQUENCE [LARGE SCALE GENOMIC DNA]</scope>
    <source>
        <strain evidence="2 3">NBRC 107702</strain>
    </source>
</reference>
<name>A0A6F8XJ15_9ACTN</name>
<dbReference type="AlphaFoldDB" id="A0A6F8XJ15"/>
<keyword evidence="3" id="KW-1185">Reference proteome</keyword>
<accession>A0A6F8XJ15</accession>
<feature type="domain" description="SnoaL-like" evidence="1">
    <location>
        <begin position="9"/>
        <end position="122"/>
    </location>
</feature>
<dbReference type="GO" id="GO:0016853">
    <property type="term" value="F:isomerase activity"/>
    <property type="evidence" value="ECO:0007669"/>
    <property type="project" value="UniProtKB-KW"/>
</dbReference>
<evidence type="ECO:0000313" key="2">
    <source>
        <dbReference type="EMBL" id="BCB73788.1"/>
    </source>
</evidence>
<dbReference type="SUPFAM" id="SSF54427">
    <property type="entry name" value="NTF2-like"/>
    <property type="match status" value="1"/>
</dbReference>
<keyword evidence="2" id="KW-0413">Isomerase</keyword>
<dbReference type="EMBL" id="AP022870">
    <property type="protein sequence ID" value="BCB73788.1"/>
    <property type="molecule type" value="Genomic_DNA"/>
</dbReference>
<organism evidence="2 3">
    <name type="scientific">Phytohabitans flavus</name>
    <dbReference type="NCBI Taxonomy" id="1076124"/>
    <lineage>
        <taxon>Bacteria</taxon>
        <taxon>Bacillati</taxon>
        <taxon>Actinomycetota</taxon>
        <taxon>Actinomycetes</taxon>
        <taxon>Micromonosporales</taxon>
        <taxon>Micromonosporaceae</taxon>
    </lineage>
</organism>
<sequence length="137" mass="15339">MTATTRATVEEFLQRLGDGDPDRIAALFGEPVDWRLDWPDEGHPAVPWIRPRRSRADVSDHFRTLADFHVPEKRSASIDSLIVEGAEAVLLGEISQTVRASGRAYSFSFALRLTVENSQITRFHLYEDSLTVANALS</sequence>
<reference evidence="2 3" key="1">
    <citation type="submission" date="2020-03" db="EMBL/GenBank/DDBJ databases">
        <title>Whole genome shotgun sequence of Phytohabitans flavus NBRC 107702.</title>
        <authorList>
            <person name="Komaki H."/>
            <person name="Tamura T."/>
        </authorList>
    </citation>
    <scope>NUCLEOTIDE SEQUENCE [LARGE SCALE GENOMIC DNA]</scope>
    <source>
        <strain evidence="2 3">NBRC 107702</strain>
    </source>
</reference>
<protein>
    <submittedName>
        <fullName evidence="2">Ketosteroid isomerase</fullName>
    </submittedName>
</protein>
<dbReference type="KEGG" id="pfla:Pflav_001980"/>
<dbReference type="Proteomes" id="UP000502508">
    <property type="component" value="Chromosome"/>
</dbReference>
<gene>
    <name evidence="2" type="ORF">Pflav_001980</name>
</gene>